<dbReference type="EMBL" id="JACGCI010000044">
    <property type="protein sequence ID" value="KAF6752358.1"/>
    <property type="molecule type" value="Genomic_DNA"/>
</dbReference>
<dbReference type="AlphaFoldDB" id="A0A8H6M1T6"/>
<evidence type="ECO:0000256" key="2">
    <source>
        <dbReference type="SAM" id="MobiDB-lite"/>
    </source>
</evidence>
<dbReference type="OrthoDB" id="3255824at2759"/>
<reference evidence="3 4" key="1">
    <citation type="submission" date="2020-07" db="EMBL/GenBank/DDBJ databases">
        <title>Comparative genomics of pyrophilous fungi reveals a link between fire events and developmental genes.</title>
        <authorList>
            <consortium name="DOE Joint Genome Institute"/>
            <person name="Steindorff A.S."/>
            <person name="Carver A."/>
            <person name="Calhoun S."/>
            <person name="Stillman K."/>
            <person name="Liu H."/>
            <person name="Lipzen A."/>
            <person name="Pangilinan J."/>
            <person name="Labutti K."/>
            <person name="Bruns T.D."/>
            <person name="Grigoriev I.V."/>
        </authorList>
    </citation>
    <scope>NUCLEOTIDE SEQUENCE [LARGE SCALE GENOMIC DNA]</scope>
    <source>
        <strain evidence="3 4">CBS 144469</strain>
    </source>
</reference>
<feature type="region of interest" description="Disordered" evidence="2">
    <location>
        <begin position="197"/>
        <end position="242"/>
    </location>
</feature>
<evidence type="ECO:0000313" key="3">
    <source>
        <dbReference type="EMBL" id="KAF6752358.1"/>
    </source>
</evidence>
<feature type="coiled-coil region" evidence="1">
    <location>
        <begin position="98"/>
        <end position="139"/>
    </location>
</feature>
<feature type="compositionally biased region" description="Low complexity" evidence="2">
    <location>
        <begin position="1"/>
        <end position="29"/>
    </location>
</feature>
<gene>
    <name evidence="3" type="ORF">DFP72DRAFT_451860</name>
</gene>
<sequence>MYSDSGSESDSSGDSGFTSSSGYQSSKYSPRAVPWTCDPAFGVVHQEQCSICRHYMSHFVEGSRDSLSSSFHSAVAERDGKPTMRYLEGIEEGRRIQVEKDKAKLARYREERSDAQMKRHRAEAEAKRLRAELREMRDAFMAMQVAYEEQIAALTFGPGHAEDELEALRLLELQDALFAESGANELSARAIRLALGGPGGKSAGGNSDSDASDSDSSETTSETQVFDSSDCSSSGEDDSGEIKLVSVEKAREIMSELTQNATEPATLGRLRELCLDAHRTPKGERSAAHRFVLKESRCWRPYLKSLWMRQGRG</sequence>
<keyword evidence="4" id="KW-1185">Reference proteome</keyword>
<proteinExistence type="predicted"/>
<accession>A0A8H6M1T6</accession>
<name>A0A8H6M1T6_9AGAR</name>
<feature type="region of interest" description="Disordered" evidence="2">
    <location>
        <begin position="1"/>
        <end position="30"/>
    </location>
</feature>
<keyword evidence="1" id="KW-0175">Coiled coil</keyword>
<evidence type="ECO:0000256" key="1">
    <source>
        <dbReference type="SAM" id="Coils"/>
    </source>
</evidence>
<protein>
    <submittedName>
        <fullName evidence="3">Uncharacterized protein</fullName>
    </submittedName>
</protein>
<organism evidence="3 4">
    <name type="scientific">Ephemerocybe angulata</name>
    <dbReference type="NCBI Taxonomy" id="980116"/>
    <lineage>
        <taxon>Eukaryota</taxon>
        <taxon>Fungi</taxon>
        <taxon>Dikarya</taxon>
        <taxon>Basidiomycota</taxon>
        <taxon>Agaricomycotina</taxon>
        <taxon>Agaricomycetes</taxon>
        <taxon>Agaricomycetidae</taxon>
        <taxon>Agaricales</taxon>
        <taxon>Agaricineae</taxon>
        <taxon>Psathyrellaceae</taxon>
        <taxon>Ephemerocybe</taxon>
    </lineage>
</organism>
<comment type="caution">
    <text evidence="3">The sequence shown here is derived from an EMBL/GenBank/DDBJ whole genome shotgun (WGS) entry which is preliminary data.</text>
</comment>
<evidence type="ECO:0000313" key="4">
    <source>
        <dbReference type="Proteomes" id="UP000521943"/>
    </source>
</evidence>
<feature type="compositionally biased region" description="Low complexity" evidence="2">
    <location>
        <begin position="217"/>
        <end position="234"/>
    </location>
</feature>
<dbReference type="Proteomes" id="UP000521943">
    <property type="component" value="Unassembled WGS sequence"/>
</dbReference>